<feature type="region of interest" description="Disordered" evidence="2">
    <location>
        <begin position="18"/>
        <end position="51"/>
    </location>
</feature>
<dbReference type="AlphaFoldDB" id="A0AAV4IZX8"/>
<evidence type="ECO:0000313" key="5">
    <source>
        <dbReference type="Proteomes" id="UP000762676"/>
    </source>
</evidence>
<sequence>MLPGARLVACRLARLNHQDPRSNAHGSHLTANKCGREKTSSDGLSWDRPLHGKTGDVDEPKFFYRIKILEKETTSATVHWIPPTLRSLEKVATAIGGTTVEKIPHKTDQAAIYVPRGKGDDIPHYVNIKFKGEITALLVTVPGRRTKCRHCGDTSHWSKKCPTLRQRQLSRPIQQPTPSYTEKVQNKPPPEAPASEADF</sequence>
<dbReference type="InterPro" id="IPR001878">
    <property type="entry name" value="Znf_CCHC"/>
</dbReference>
<feature type="domain" description="CCHC-type" evidence="3">
    <location>
        <begin position="147"/>
        <end position="162"/>
    </location>
</feature>
<evidence type="ECO:0000313" key="4">
    <source>
        <dbReference type="EMBL" id="GFS14978.1"/>
    </source>
</evidence>
<dbReference type="GO" id="GO:0008270">
    <property type="term" value="F:zinc ion binding"/>
    <property type="evidence" value="ECO:0007669"/>
    <property type="project" value="UniProtKB-KW"/>
</dbReference>
<accession>A0AAV4IZX8</accession>
<keyword evidence="1" id="KW-0479">Metal-binding</keyword>
<keyword evidence="1" id="KW-0863">Zinc-finger</keyword>
<keyword evidence="5" id="KW-1185">Reference proteome</keyword>
<dbReference type="EMBL" id="BMAT01006561">
    <property type="protein sequence ID" value="GFS14978.1"/>
    <property type="molecule type" value="Genomic_DNA"/>
</dbReference>
<feature type="compositionally biased region" description="Polar residues" evidence="2">
    <location>
        <begin position="165"/>
        <end position="183"/>
    </location>
</feature>
<evidence type="ECO:0000256" key="2">
    <source>
        <dbReference type="SAM" id="MobiDB-lite"/>
    </source>
</evidence>
<keyword evidence="1" id="KW-0862">Zinc</keyword>
<evidence type="ECO:0000259" key="3">
    <source>
        <dbReference type="PROSITE" id="PS50158"/>
    </source>
</evidence>
<comment type="caution">
    <text evidence="4">The sequence shown here is derived from an EMBL/GenBank/DDBJ whole genome shotgun (WGS) entry which is preliminary data.</text>
</comment>
<protein>
    <recommendedName>
        <fullName evidence="3">CCHC-type domain-containing protein</fullName>
    </recommendedName>
</protein>
<dbReference type="GO" id="GO:0003676">
    <property type="term" value="F:nucleic acid binding"/>
    <property type="evidence" value="ECO:0007669"/>
    <property type="project" value="InterPro"/>
</dbReference>
<reference evidence="4 5" key="1">
    <citation type="journal article" date="2021" name="Elife">
        <title>Chloroplast acquisition without the gene transfer in kleptoplastic sea slugs, Plakobranchus ocellatus.</title>
        <authorList>
            <person name="Maeda T."/>
            <person name="Takahashi S."/>
            <person name="Yoshida T."/>
            <person name="Shimamura S."/>
            <person name="Takaki Y."/>
            <person name="Nagai Y."/>
            <person name="Toyoda A."/>
            <person name="Suzuki Y."/>
            <person name="Arimoto A."/>
            <person name="Ishii H."/>
            <person name="Satoh N."/>
            <person name="Nishiyama T."/>
            <person name="Hasebe M."/>
            <person name="Maruyama T."/>
            <person name="Minagawa J."/>
            <person name="Obokata J."/>
            <person name="Shigenobu S."/>
        </authorList>
    </citation>
    <scope>NUCLEOTIDE SEQUENCE [LARGE SCALE GENOMIC DNA]</scope>
</reference>
<name>A0AAV4IZX8_9GAST</name>
<feature type="region of interest" description="Disordered" evidence="2">
    <location>
        <begin position="162"/>
        <end position="199"/>
    </location>
</feature>
<dbReference type="Proteomes" id="UP000762676">
    <property type="component" value="Unassembled WGS sequence"/>
</dbReference>
<dbReference type="PROSITE" id="PS50158">
    <property type="entry name" value="ZF_CCHC"/>
    <property type="match status" value="1"/>
</dbReference>
<gene>
    <name evidence="4" type="ORF">ElyMa_003175400</name>
</gene>
<organism evidence="4 5">
    <name type="scientific">Elysia marginata</name>
    <dbReference type="NCBI Taxonomy" id="1093978"/>
    <lineage>
        <taxon>Eukaryota</taxon>
        <taxon>Metazoa</taxon>
        <taxon>Spiralia</taxon>
        <taxon>Lophotrochozoa</taxon>
        <taxon>Mollusca</taxon>
        <taxon>Gastropoda</taxon>
        <taxon>Heterobranchia</taxon>
        <taxon>Euthyneura</taxon>
        <taxon>Panpulmonata</taxon>
        <taxon>Sacoglossa</taxon>
        <taxon>Placobranchoidea</taxon>
        <taxon>Plakobranchidae</taxon>
        <taxon>Elysia</taxon>
    </lineage>
</organism>
<dbReference type="InterPro" id="IPR036875">
    <property type="entry name" value="Znf_CCHC_sf"/>
</dbReference>
<dbReference type="SUPFAM" id="SSF57756">
    <property type="entry name" value="Retrovirus zinc finger-like domains"/>
    <property type="match status" value="1"/>
</dbReference>
<proteinExistence type="predicted"/>
<evidence type="ECO:0000256" key="1">
    <source>
        <dbReference type="PROSITE-ProRule" id="PRU00047"/>
    </source>
</evidence>